<evidence type="ECO:0000256" key="2">
    <source>
        <dbReference type="SAM" id="Coils"/>
    </source>
</evidence>
<keyword evidence="1" id="KW-0809">Transit peptide</keyword>
<dbReference type="InterPro" id="IPR037219">
    <property type="entry name" value="Peptidase_M41-like"/>
</dbReference>
<evidence type="ECO:0000256" key="1">
    <source>
        <dbReference type="ARBA" id="ARBA00022946"/>
    </source>
</evidence>
<sequence length="1309" mass="150956">MDAITASHVLPNPFAPQFSPKHRSSSLPLLASGRRVRIQIFASKSPKFHQCFFPVGYRFGAFSSVEAHRTARSVEEDEPVAKVVNCLESEGKMLKFIAKQTLLTLFCFAIGFAPIRALRDSAQAAPMATEEVLDKKQNGKEKKLNSKGHEYSEFTQRLLETVSGLLTSVEEVRKGNGDLKQVDMALKAVKEKKEELQDKIMSGLYSEMRKLKREKEKLIKRSEGIVDEVVKTKKEYEKFLGNAGEEEGKDRVEKLEESLIALEEEYNWIWERVGEIEDRILRRETVALSFGVRELCFIERECIQLVENFSRELRRMDIDSPKRSVTKLSKSDIQRDLENAQRKYLEQKILPSVLEADELGPFFDKDSVEFAQRIKRGLKDSRELQINLEARLSKKMKKFGDEKRFVVNTREDEVVKGFPEVELKWMFGDKAVVVPKAISFHLYHGWKKWREEAKTDLKRNLLENVDFGKQYVAQRQEHILLERDRVMSKIWFSEEKNRWEMDPMAVPYAVSKKLVQQARIRHDWAALYITLKGDDKEYYVDIKEFDMLFEDFGGFDGLYMKMLACGIPTAVHLMWIPFSELGLHQQFLLILSLSGQCFNALWRKKSFSYARNWVFEKFKNINDDLMMIVVFPLLEILIPYPVRIQLGMAWPEEIYQAVDSTWYLKWQSEAEMSYKSRNTDDVQWFLGFLIRSFIYGYILFHVFRFMKKRIPRLLGYGPLRRDPNMRKLQRVKYYLSYRVKRIKHKKKAGVDPITRAFEQMKRVKNPPIPLKNFASIESMREEINEVVAFLQNPRAFQEMGARAPRGVLIVGERGTGKTSLALAIAAEAKVPVVEVKAQELEAGLWVGQSASNVRELFQTARDLAPVILFVEDFDLFAGVRGKYIHTKKQDHEAFINQLLVELDGFEKQDGVVLMATTRNLKQIDEALQRPGRMDRVFHLQRLTQLERENILYSYAKATMDNELIDFVDWKKVAEKTALLRPTELKLVPVALEGSAFRSKFLDTDELMSYCSWFATFSGVIPELVRKTSIVKKLSKILVHHLGLTLTKEDLNNVVDLMEPYGQISNGIELLNPPLDWTLETKFPHAVWAAGRGLIALLLPNFDVVDNLWLEPLSWQGIGCSKITKARNEGSVDGNSESRSYLEKKLVFCFGSHVASQMLLPFGEENYLSSSELKQAQEIATRMVIQYGWGPDDSPAIYYHSNAVTALSMGNNHEYEMASKVEKIYDLAYFRAKDMLQKNRRVLEKIVEELLEFEILTGKDLERILVNNDGIGEKEPFFLSRVYDREPLSSSFLDVGNASGTTLLSEAAST</sequence>
<reference evidence="5" key="1">
    <citation type="submission" date="2020-03" db="EMBL/GenBank/DDBJ databases">
        <title>A high-quality chromosome-level genome assembly of a woody plant with both climbing and erect habits, Rhamnella rubrinervis.</title>
        <authorList>
            <person name="Lu Z."/>
            <person name="Yang Y."/>
            <person name="Zhu X."/>
            <person name="Sun Y."/>
        </authorList>
    </citation>
    <scope>NUCLEOTIDE SEQUENCE</scope>
    <source>
        <strain evidence="5">BYM</strain>
        <tissue evidence="5">Leaf</tissue>
    </source>
</reference>
<evidence type="ECO:0000256" key="3">
    <source>
        <dbReference type="SAM" id="Phobius"/>
    </source>
</evidence>
<dbReference type="Proteomes" id="UP000796880">
    <property type="component" value="Unassembled WGS sequence"/>
</dbReference>
<dbReference type="SMART" id="SM00382">
    <property type="entry name" value="AAA"/>
    <property type="match status" value="1"/>
</dbReference>
<dbReference type="SUPFAM" id="SSF52540">
    <property type="entry name" value="P-loop containing nucleoside triphosphate hydrolases"/>
    <property type="match status" value="1"/>
</dbReference>
<dbReference type="Gene3D" id="3.40.50.300">
    <property type="entry name" value="P-loop containing nucleotide triphosphate hydrolases"/>
    <property type="match status" value="1"/>
</dbReference>
<evidence type="ECO:0000313" key="5">
    <source>
        <dbReference type="EMBL" id="KAF3452374.1"/>
    </source>
</evidence>
<dbReference type="OrthoDB" id="2016434at2759"/>
<protein>
    <recommendedName>
        <fullName evidence="4">AAA+ ATPase domain-containing protein</fullName>
    </recommendedName>
</protein>
<keyword evidence="2" id="KW-0175">Coiled coil</keyword>
<evidence type="ECO:0000313" key="6">
    <source>
        <dbReference type="Proteomes" id="UP000796880"/>
    </source>
</evidence>
<dbReference type="SUPFAM" id="SSF140990">
    <property type="entry name" value="FtsH protease domain-like"/>
    <property type="match status" value="1"/>
</dbReference>
<keyword evidence="6" id="KW-1185">Reference proteome</keyword>
<dbReference type="EMBL" id="VOIH02000002">
    <property type="protein sequence ID" value="KAF3452374.1"/>
    <property type="molecule type" value="Genomic_DNA"/>
</dbReference>
<proteinExistence type="predicted"/>
<dbReference type="Pfam" id="PF01434">
    <property type="entry name" value="Peptidase_M41"/>
    <property type="match status" value="1"/>
</dbReference>
<dbReference type="Pfam" id="PF00004">
    <property type="entry name" value="AAA"/>
    <property type="match status" value="1"/>
</dbReference>
<dbReference type="InterPro" id="IPR003593">
    <property type="entry name" value="AAA+_ATPase"/>
</dbReference>
<dbReference type="InterPro" id="IPR000642">
    <property type="entry name" value="Peptidase_M41"/>
</dbReference>
<organism evidence="5 6">
    <name type="scientific">Rhamnella rubrinervis</name>
    <dbReference type="NCBI Taxonomy" id="2594499"/>
    <lineage>
        <taxon>Eukaryota</taxon>
        <taxon>Viridiplantae</taxon>
        <taxon>Streptophyta</taxon>
        <taxon>Embryophyta</taxon>
        <taxon>Tracheophyta</taxon>
        <taxon>Spermatophyta</taxon>
        <taxon>Magnoliopsida</taxon>
        <taxon>eudicotyledons</taxon>
        <taxon>Gunneridae</taxon>
        <taxon>Pentapetalae</taxon>
        <taxon>rosids</taxon>
        <taxon>fabids</taxon>
        <taxon>Rosales</taxon>
        <taxon>Rhamnaceae</taxon>
        <taxon>rhamnoid group</taxon>
        <taxon>Rhamneae</taxon>
        <taxon>Rhamnella</taxon>
    </lineage>
</organism>
<dbReference type="FunFam" id="3.40.50.300:FF:001891">
    <property type="entry name" value="ATP-dependent zinc metalloprotease FtsH 3"/>
    <property type="match status" value="1"/>
</dbReference>
<dbReference type="GO" id="GO:0009535">
    <property type="term" value="C:chloroplast thylakoid membrane"/>
    <property type="evidence" value="ECO:0007669"/>
    <property type="project" value="TreeGrafter"/>
</dbReference>
<dbReference type="GO" id="GO:0004176">
    <property type="term" value="F:ATP-dependent peptidase activity"/>
    <property type="evidence" value="ECO:0007669"/>
    <property type="project" value="InterPro"/>
</dbReference>
<dbReference type="GO" id="GO:0005524">
    <property type="term" value="F:ATP binding"/>
    <property type="evidence" value="ECO:0007669"/>
    <property type="project" value="InterPro"/>
</dbReference>
<accession>A0A8K0MNF3</accession>
<dbReference type="PANTHER" id="PTHR23076:SF58">
    <property type="entry name" value="INACTIVE ATP-DEPENDENT ZINC METALLOPROTEASE FTSHI 5, CHLOROPLASTIC-RELATED"/>
    <property type="match status" value="1"/>
</dbReference>
<keyword evidence="3" id="KW-0812">Transmembrane</keyword>
<feature type="transmembrane region" description="Helical" evidence="3">
    <location>
        <begin position="682"/>
        <end position="703"/>
    </location>
</feature>
<dbReference type="GO" id="GO:0006508">
    <property type="term" value="P:proteolysis"/>
    <property type="evidence" value="ECO:0007669"/>
    <property type="project" value="InterPro"/>
</dbReference>
<feature type="transmembrane region" description="Helical" evidence="3">
    <location>
        <begin position="584"/>
        <end position="602"/>
    </location>
</feature>
<evidence type="ECO:0000259" key="4">
    <source>
        <dbReference type="SMART" id="SM00382"/>
    </source>
</evidence>
<dbReference type="Gene3D" id="1.20.58.760">
    <property type="entry name" value="Peptidase M41"/>
    <property type="match status" value="1"/>
</dbReference>
<feature type="domain" description="AAA+ ATPase" evidence="4">
    <location>
        <begin position="803"/>
        <end position="943"/>
    </location>
</feature>
<keyword evidence="3" id="KW-1133">Transmembrane helix</keyword>
<dbReference type="FunFam" id="1.20.58.760:FF:000015">
    <property type="entry name" value="ATP-dependent zinc metalloprotease FtsH 3"/>
    <property type="match status" value="1"/>
</dbReference>
<keyword evidence="3" id="KW-0472">Membrane</keyword>
<name>A0A8K0MNF3_9ROSA</name>
<dbReference type="GO" id="GO:0004222">
    <property type="term" value="F:metalloendopeptidase activity"/>
    <property type="evidence" value="ECO:0007669"/>
    <property type="project" value="InterPro"/>
</dbReference>
<dbReference type="InterPro" id="IPR003959">
    <property type="entry name" value="ATPase_AAA_core"/>
</dbReference>
<dbReference type="InterPro" id="IPR027417">
    <property type="entry name" value="P-loop_NTPase"/>
</dbReference>
<gene>
    <name evidence="5" type="ORF">FNV43_RR02807</name>
</gene>
<comment type="caution">
    <text evidence="5">The sequence shown here is derived from an EMBL/GenBank/DDBJ whole genome shotgun (WGS) entry which is preliminary data.</text>
</comment>
<dbReference type="GO" id="GO:0016887">
    <property type="term" value="F:ATP hydrolysis activity"/>
    <property type="evidence" value="ECO:0007669"/>
    <property type="project" value="InterPro"/>
</dbReference>
<feature type="coiled-coil region" evidence="2">
    <location>
        <begin position="179"/>
        <end position="265"/>
    </location>
</feature>
<dbReference type="PANTHER" id="PTHR23076">
    <property type="entry name" value="METALLOPROTEASE M41 FTSH"/>
    <property type="match status" value="1"/>
</dbReference>